<dbReference type="InterPro" id="IPR014719">
    <property type="entry name" value="Ribosomal_bL12_C/ClpS-like"/>
</dbReference>
<dbReference type="SUPFAM" id="SSF160631">
    <property type="entry name" value="SMI1/KNR4-like"/>
    <property type="match status" value="1"/>
</dbReference>
<dbReference type="Gene3D" id="3.40.1580.10">
    <property type="entry name" value="SMI1/KNR4-like"/>
    <property type="match status" value="1"/>
</dbReference>
<feature type="domain" description="Knr4/Smi1-like" evidence="1">
    <location>
        <begin position="42"/>
        <end position="148"/>
    </location>
</feature>
<protein>
    <submittedName>
        <fullName evidence="2">SMI1/KNR4 family protein</fullName>
    </submittedName>
</protein>
<dbReference type="EMBL" id="QXQA01000026">
    <property type="protein sequence ID" value="RIX46573.1"/>
    <property type="molecule type" value="Genomic_DNA"/>
</dbReference>
<comment type="caution">
    <text evidence="2">The sequence shown here is derived from an EMBL/GenBank/DDBJ whole genome shotgun (WGS) entry which is preliminary data.</text>
</comment>
<sequence>MKKMQEAVTKEREQHPAFYAKYPMRLITEAEEKDVRNVTSTWDLPEEYVYFLKRYVPERVSWSAVEYISIYIYGAKDLEAGQSGYSYNHVTDEVITDWPSDYLVIASDEGDPYCIDLSRGDTVIFTAQHGTGLWDFSIAYHNLSEFLNSVLHPRELEDEESPETIPSDYYKLQITGTGADKAKTLMFIKKMFSCDYTQAKAYLEKTPLIVYKGIEQGVAKIEEQLERIGADFEKHKISWEEFIELVQS</sequence>
<dbReference type="Pfam" id="PF09346">
    <property type="entry name" value="SMI1_KNR4"/>
    <property type="match status" value="1"/>
</dbReference>
<evidence type="ECO:0000259" key="1">
    <source>
        <dbReference type="Pfam" id="PF09346"/>
    </source>
</evidence>
<dbReference type="AlphaFoldDB" id="A0A3A1UJL2"/>
<accession>A0A3A1UJL2</accession>
<keyword evidence="3" id="KW-1185">Reference proteome</keyword>
<reference evidence="2 3" key="1">
    <citation type="submission" date="2018-09" db="EMBL/GenBank/DDBJ databases">
        <title>Paenibacillus aracenensis nov. sp. isolated from a cave in southern Spain.</title>
        <authorList>
            <person name="Jurado V."/>
            <person name="Gutierrez-Patricio S."/>
            <person name="Gonzalez-Pimentel J.L."/>
            <person name="Miller A.Z."/>
            <person name="Laiz L."/>
            <person name="Saiz-Jimenez C."/>
        </authorList>
    </citation>
    <scope>NUCLEOTIDE SEQUENCE [LARGE SCALE GENOMIC DNA]</scope>
    <source>
        <strain evidence="2 3">DSM 22867</strain>
    </source>
</reference>
<dbReference type="InterPro" id="IPR037883">
    <property type="entry name" value="Knr4/Smi1-like_sf"/>
</dbReference>
<dbReference type="InterPro" id="IPR018958">
    <property type="entry name" value="Knr4/Smi1-like_dom"/>
</dbReference>
<dbReference type="OrthoDB" id="8444591at2"/>
<evidence type="ECO:0000313" key="3">
    <source>
        <dbReference type="Proteomes" id="UP000266482"/>
    </source>
</evidence>
<evidence type="ECO:0000313" key="2">
    <source>
        <dbReference type="EMBL" id="RIX46573.1"/>
    </source>
</evidence>
<proteinExistence type="predicted"/>
<dbReference type="SUPFAM" id="SSF54736">
    <property type="entry name" value="ClpS-like"/>
    <property type="match status" value="1"/>
</dbReference>
<dbReference type="Proteomes" id="UP000266482">
    <property type="component" value="Unassembled WGS sequence"/>
</dbReference>
<gene>
    <name evidence="2" type="ORF">D3P08_25975</name>
</gene>
<organism evidence="2 3">
    <name type="scientific">Paenibacillus nanensis</name>
    <dbReference type="NCBI Taxonomy" id="393251"/>
    <lineage>
        <taxon>Bacteria</taxon>
        <taxon>Bacillati</taxon>
        <taxon>Bacillota</taxon>
        <taxon>Bacilli</taxon>
        <taxon>Bacillales</taxon>
        <taxon>Paenibacillaceae</taxon>
        <taxon>Paenibacillus</taxon>
    </lineage>
</organism>
<name>A0A3A1UJL2_9BACL</name>